<name>A0A7X0HLH4_9ACTN</name>
<dbReference type="Proteomes" id="UP000540423">
    <property type="component" value="Unassembled WGS sequence"/>
</dbReference>
<reference evidence="2 3" key="1">
    <citation type="submission" date="2020-08" db="EMBL/GenBank/DDBJ databases">
        <title>Genomic Encyclopedia of Type Strains, Phase IV (KMG-IV): sequencing the most valuable type-strain genomes for metagenomic binning, comparative biology and taxonomic classification.</title>
        <authorList>
            <person name="Goeker M."/>
        </authorList>
    </citation>
    <scope>NUCLEOTIDE SEQUENCE [LARGE SCALE GENOMIC DNA]</scope>
    <source>
        <strain evidence="2 3">DSM 40141</strain>
    </source>
</reference>
<accession>A0A7X0HLH4</accession>
<dbReference type="PROSITE" id="PS51704">
    <property type="entry name" value="GP_PDE"/>
    <property type="match status" value="1"/>
</dbReference>
<dbReference type="GO" id="GO:0006629">
    <property type="term" value="P:lipid metabolic process"/>
    <property type="evidence" value="ECO:0007669"/>
    <property type="project" value="InterPro"/>
</dbReference>
<sequence>MQHTKDGTPVLMHDETVDRMTDGTGGVDPLTYAQFSRLTVTGGSRLPTLQEALKLLQAGPARLLLEIKGPQRAAAVHLALQQVADAGIARRTVLQSFDEQVVKDILGQLPRPLDPTQEVPRLHKAGVEVFVWTCVLDRVNSGRTGNWRWGGRVPAGMELTDDALAAHLPEPGLAVLTVHALDEDTLLEVCRVLGERWVATTTVRAQRFPGQHGAQARVYVDIRRPPLAQDGCTT</sequence>
<dbReference type="SUPFAM" id="SSF51695">
    <property type="entry name" value="PLC-like phosphodiesterases"/>
    <property type="match status" value="1"/>
</dbReference>
<dbReference type="GO" id="GO:0008081">
    <property type="term" value="F:phosphoric diester hydrolase activity"/>
    <property type="evidence" value="ECO:0007669"/>
    <property type="project" value="InterPro"/>
</dbReference>
<dbReference type="PANTHER" id="PTHR46211:SF14">
    <property type="entry name" value="GLYCEROPHOSPHODIESTER PHOSPHODIESTERASE"/>
    <property type="match status" value="1"/>
</dbReference>
<dbReference type="EMBL" id="JACHEM010000030">
    <property type="protein sequence ID" value="MBB6439869.1"/>
    <property type="molecule type" value="Genomic_DNA"/>
</dbReference>
<comment type="caution">
    <text evidence="2">The sequence shown here is derived from an EMBL/GenBank/DDBJ whole genome shotgun (WGS) entry which is preliminary data.</text>
</comment>
<dbReference type="PANTHER" id="PTHR46211">
    <property type="entry name" value="GLYCEROPHOSPHORYL DIESTER PHOSPHODIESTERASE"/>
    <property type="match status" value="1"/>
</dbReference>
<keyword evidence="3" id="KW-1185">Reference proteome</keyword>
<evidence type="ECO:0000313" key="2">
    <source>
        <dbReference type="EMBL" id="MBB6439869.1"/>
    </source>
</evidence>
<evidence type="ECO:0000313" key="3">
    <source>
        <dbReference type="Proteomes" id="UP000540423"/>
    </source>
</evidence>
<dbReference type="InterPro" id="IPR045775">
    <property type="entry name" value="DUF6207"/>
</dbReference>
<dbReference type="Pfam" id="PF03009">
    <property type="entry name" value="GDPD"/>
    <property type="match status" value="1"/>
</dbReference>
<dbReference type="InterPro" id="IPR030395">
    <property type="entry name" value="GP_PDE_dom"/>
</dbReference>
<dbReference type="Pfam" id="PF19711">
    <property type="entry name" value="DUF6207"/>
    <property type="match status" value="1"/>
</dbReference>
<dbReference type="AlphaFoldDB" id="A0A7X0HLH4"/>
<protein>
    <recommendedName>
        <fullName evidence="1">GP-PDE domain-containing protein</fullName>
    </recommendedName>
</protein>
<gene>
    <name evidence="2" type="ORF">HNQ79_006381</name>
</gene>
<evidence type="ECO:0000259" key="1">
    <source>
        <dbReference type="PROSITE" id="PS51704"/>
    </source>
</evidence>
<feature type="domain" description="GP-PDE" evidence="1">
    <location>
        <begin position="1"/>
        <end position="232"/>
    </location>
</feature>
<proteinExistence type="predicted"/>
<dbReference type="Gene3D" id="3.20.20.190">
    <property type="entry name" value="Phosphatidylinositol (PI) phosphodiesterase"/>
    <property type="match status" value="1"/>
</dbReference>
<organism evidence="2 3">
    <name type="scientific">Streptomyces candidus</name>
    <dbReference type="NCBI Taxonomy" id="67283"/>
    <lineage>
        <taxon>Bacteria</taxon>
        <taxon>Bacillati</taxon>
        <taxon>Actinomycetota</taxon>
        <taxon>Actinomycetes</taxon>
        <taxon>Kitasatosporales</taxon>
        <taxon>Streptomycetaceae</taxon>
        <taxon>Streptomyces</taxon>
    </lineage>
</organism>
<dbReference type="InterPro" id="IPR017946">
    <property type="entry name" value="PLC-like_Pdiesterase_TIM-brl"/>
</dbReference>